<feature type="region of interest" description="Disordered" evidence="1">
    <location>
        <begin position="725"/>
        <end position="745"/>
    </location>
</feature>
<dbReference type="PROSITE" id="PS51318">
    <property type="entry name" value="TAT"/>
    <property type="match status" value="1"/>
</dbReference>
<dbReference type="InterPro" id="IPR036278">
    <property type="entry name" value="Sialidase_sf"/>
</dbReference>
<dbReference type="Proteomes" id="UP001499854">
    <property type="component" value="Unassembled WGS sequence"/>
</dbReference>
<dbReference type="InterPro" id="IPR006311">
    <property type="entry name" value="TAT_signal"/>
</dbReference>
<name>A0ABN2QRP8_9ACTN</name>
<dbReference type="Gene3D" id="2.120.10.10">
    <property type="match status" value="2"/>
</dbReference>
<evidence type="ECO:0000256" key="1">
    <source>
        <dbReference type="SAM" id="MobiDB-lite"/>
    </source>
</evidence>
<dbReference type="EMBL" id="BAAAQM010000004">
    <property type="protein sequence ID" value="GAA1957016.1"/>
    <property type="molecule type" value="Genomic_DNA"/>
</dbReference>
<comment type="caution">
    <text evidence="3">The sequence shown here is derived from an EMBL/GenBank/DDBJ whole genome shotgun (WGS) entry which is preliminary data.</text>
</comment>
<protein>
    <recommendedName>
        <fullName evidence="5">Exo-alpha-sialidase</fullName>
    </recommendedName>
</protein>
<feature type="signal peptide" evidence="2">
    <location>
        <begin position="1"/>
        <end position="36"/>
    </location>
</feature>
<organism evidence="3 4">
    <name type="scientific">Catenulispora subtropica</name>
    <dbReference type="NCBI Taxonomy" id="450798"/>
    <lineage>
        <taxon>Bacteria</taxon>
        <taxon>Bacillati</taxon>
        <taxon>Actinomycetota</taxon>
        <taxon>Actinomycetes</taxon>
        <taxon>Catenulisporales</taxon>
        <taxon>Catenulisporaceae</taxon>
        <taxon>Catenulispora</taxon>
    </lineage>
</organism>
<dbReference type="CDD" id="cd15482">
    <property type="entry name" value="Sialidase_non-viral"/>
    <property type="match status" value="1"/>
</dbReference>
<dbReference type="RefSeq" id="WP_344655835.1">
    <property type="nucleotide sequence ID" value="NZ_BAAAQM010000004.1"/>
</dbReference>
<gene>
    <name evidence="3" type="ORF">GCM10009838_11210</name>
</gene>
<sequence length="745" mass="75300">MRHHPSRPLRRRLLAVVSAVGLTFLGLAAAGTPASAATSITNGGFEAGNLSGWTTSGSTSVTTSGPHSGTYAAMVGSASPGNTSSISQSFTAPASSPSLSFWYDVFCTDTVTYDWATATLVDTTTNTTTTVLAKTCTNGQGWKQVTKTLTPNDNYTLTLTDKDDNYPGDPTYTLYDDVTLSGGVPTNDFSISDSPSSASVNAGSSATSTISTAVTAGSAQSVTLSASGLPSGAAASFSPNPINSGASSTMTVTTASSTPGGTYPITVTGTGASATHTTSFTLTVNGTGPSLVKVSTDPFTDTDAQHATEVEPDTYAFGTTVVAAHQTGRVSGGGSSDVGWETSTDSGATWHNGFLPGITVNSGGGTYSQVSDAAVAYDAKHNVWLISTLPIDSSGGVPGVLVSRSTDGGLTWGNPVNSAGFDGSDYDKNWIVCDNTSTSPHYGNCYTEVDITSSGNSEVMSTSTDGGLTWGANVHPSGSPSGLGGQPVVQPNGNVIVPFSTNGSSIASFMSTNGGTSWSSAVTVATVNAHAVAGGLRDGEGLPSAEIDASGKVYVAWQDCRFRSGCPANDIVYSTSTNGTTWSAVTRVPIDATTSGVDHFIPGIGVDRSTSGTTAKIGLYYYFYSNANCTASTCQMSVGFISSADGGSTWSTAQTVAGPMTMAQIADTSQGRMVGDYISCSVLNGKSIALFAVGKTPTNGQAFDEGMYTVSGGLALTAGTTPSSTGPVYGKSHGDPGAPGLLKAH</sequence>
<dbReference type="Gene3D" id="2.60.120.260">
    <property type="entry name" value="Galactose-binding domain-like"/>
    <property type="match status" value="1"/>
</dbReference>
<keyword evidence="2" id="KW-0732">Signal</keyword>
<keyword evidence="4" id="KW-1185">Reference proteome</keyword>
<accession>A0ABN2QRP8</accession>
<evidence type="ECO:0008006" key="5">
    <source>
        <dbReference type="Google" id="ProtNLM"/>
    </source>
</evidence>
<evidence type="ECO:0000313" key="3">
    <source>
        <dbReference type="EMBL" id="GAA1957016.1"/>
    </source>
</evidence>
<evidence type="ECO:0000313" key="4">
    <source>
        <dbReference type="Proteomes" id="UP001499854"/>
    </source>
</evidence>
<proteinExistence type="predicted"/>
<dbReference type="SUPFAM" id="SSF50939">
    <property type="entry name" value="Sialidases"/>
    <property type="match status" value="2"/>
</dbReference>
<reference evidence="3 4" key="1">
    <citation type="journal article" date="2019" name="Int. J. Syst. Evol. Microbiol.">
        <title>The Global Catalogue of Microorganisms (GCM) 10K type strain sequencing project: providing services to taxonomists for standard genome sequencing and annotation.</title>
        <authorList>
            <consortium name="The Broad Institute Genomics Platform"/>
            <consortium name="The Broad Institute Genome Sequencing Center for Infectious Disease"/>
            <person name="Wu L."/>
            <person name="Ma J."/>
        </authorList>
    </citation>
    <scope>NUCLEOTIDE SEQUENCE [LARGE SCALE GENOMIC DNA]</scope>
    <source>
        <strain evidence="3 4">JCM 16013</strain>
    </source>
</reference>
<feature type="chain" id="PRO_5046178010" description="Exo-alpha-sialidase" evidence="2">
    <location>
        <begin position="37"/>
        <end position="745"/>
    </location>
</feature>
<evidence type="ECO:0000256" key="2">
    <source>
        <dbReference type="SAM" id="SignalP"/>
    </source>
</evidence>